<reference evidence="2 3" key="1">
    <citation type="journal article" date="2017" name="Mol. Plant">
        <title>The Genome of Medicinal Plant Macleaya cordata Provides New Insights into Benzylisoquinoline Alkaloids Metabolism.</title>
        <authorList>
            <person name="Liu X."/>
            <person name="Liu Y."/>
            <person name="Huang P."/>
            <person name="Ma Y."/>
            <person name="Qing Z."/>
            <person name="Tang Q."/>
            <person name="Cao H."/>
            <person name="Cheng P."/>
            <person name="Zheng Y."/>
            <person name="Yuan Z."/>
            <person name="Zhou Y."/>
            <person name="Liu J."/>
            <person name="Tang Z."/>
            <person name="Zhuo Y."/>
            <person name="Zhang Y."/>
            <person name="Yu L."/>
            <person name="Huang J."/>
            <person name="Yang P."/>
            <person name="Peng Q."/>
            <person name="Zhang J."/>
            <person name="Jiang W."/>
            <person name="Zhang Z."/>
            <person name="Lin K."/>
            <person name="Ro D.K."/>
            <person name="Chen X."/>
            <person name="Xiong X."/>
            <person name="Shang Y."/>
            <person name="Huang S."/>
            <person name="Zeng J."/>
        </authorList>
    </citation>
    <scope>NUCLEOTIDE SEQUENCE [LARGE SCALE GENOMIC DNA]</scope>
    <source>
        <strain evidence="3">cv. BLH2017</strain>
        <tissue evidence="2">Root</tissue>
    </source>
</reference>
<feature type="region of interest" description="Disordered" evidence="1">
    <location>
        <begin position="166"/>
        <end position="189"/>
    </location>
</feature>
<protein>
    <submittedName>
        <fullName evidence="2">Uncharacterized protein</fullName>
    </submittedName>
</protein>
<dbReference type="OrthoDB" id="913062at2759"/>
<dbReference type="AlphaFoldDB" id="A0A200QJ53"/>
<proteinExistence type="predicted"/>
<feature type="region of interest" description="Disordered" evidence="1">
    <location>
        <begin position="21"/>
        <end position="40"/>
    </location>
</feature>
<feature type="compositionally biased region" description="Polar residues" evidence="1">
    <location>
        <begin position="26"/>
        <end position="35"/>
    </location>
</feature>
<evidence type="ECO:0000256" key="1">
    <source>
        <dbReference type="SAM" id="MobiDB-lite"/>
    </source>
</evidence>
<comment type="caution">
    <text evidence="2">The sequence shown here is derived from an EMBL/GenBank/DDBJ whole genome shotgun (WGS) entry which is preliminary data.</text>
</comment>
<dbReference type="EMBL" id="MVGT01001922">
    <property type="protein sequence ID" value="OVA10417.1"/>
    <property type="molecule type" value="Genomic_DNA"/>
</dbReference>
<evidence type="ECO:0000313" key="3">
    <source>
        <dbReference type="Proteomes" id="UP000195402"/>
    </source>
</evidence>
<dbReference type="Proteomes" id="UP000195402">
    <property type="component" value="Unassembled WGS sequence"/>
</dbReference>
<gene>
    <name evidence="2" type="ORF">BVC80_917g26</name>
</gene>
<keyword evidence="3" id="KW-1185">Reference proteome</keyword>
<evidence type="ECO:0000313" key="2">
    <source>
        <dbReference type="EMBL" id="OVA10417.1"/>
    </source>
</evidence>
<dbReference type="InParanoid" id="A0A200QJ53"/>
<sequence length="189" mass="21294">MTSILRSHKLYKYVDPDVPIPPSHITDPTTNTSRPNPAFEDSNDVDQTLLTWIHVTLTDPVHSQVLGLKTAREVWIALEKSFADQNTARVLQLKSNKQVLDIDLVLYVLHGLGPDYEPFYTTITTHPPLSSFHELYSLLLAQETRVQSLQQQQSDLTQTMAFLAGSSSQSQPQRLSNQQRSSSNSSYDI</sequence>
<accession>A0A200QJ53</accession>
<dbReference type="PANTHER" id="PTHR47481:SF31">
    <property type="entry name" value="OS01G0873500 PROTEIN"/>
    <property type="match status" value="1"/>
</dbReference>
<dbReference type="STRING" id="56857.A0A200QJ53"/>
<dbReference type="PANTHER" id="PTHR47481">
    <property type="match status" value="1"/>
</dbReference>
<organism evidence="2 3">
    <name type="scientific">Macleaya cordata</name>
    <name type="common">Five-seeded plume-poppy</name>
    <name type="synonym">Bocconia cordata</name>
    <dbReference type="NCBI Taxonomy" id="56857"/>
    <lineage>
        <taxon>Eukaryota</taxon>
        <taxon>Viridiplantae</taxon>
        <taxon>Streptophyta</taxon>
        <taxon>Embryophyta</taxon>
        <taxon>Tracheophyta</taxon>
        <taxon>Spermatophyta</taxon>
        <taxon>Magnoliopsida</taxon>
        <taxon>Ranunculales</taxon>
        <taxon>Papaveraceae</taxon>
        <taxon>Papaveroideae</taxon>
        <taxon>Macleaya</taxon>
    </lineage>
</organism>
<name>A0A200QJ53_MACCD</name>